<dbReference type="InterPro" id="IPR050177">
    <property type="entry name" value="Lipid_A_modif_metabolic_enz"/>
</dbReference>
<dbReference type="Proteomes" id="UP000035088">
    <property type="component" value="Unassembled WGS sequence"/>
</dbReference>
<dbReference type="EMBL" id="BAEE01000045">
    <property type="protein sequence ID" value="GAB09671.1"/>
    <property type="molecule type" value="Genomic_DNA"/>
</dbReference>
<evidence type="ECO:0000313" key="3">
    <source>
        <dbReference type="Proteomes" id="UP000035088"/>
    </source>
</evidence>
<name>G7H1E6_9ACTN</name>
<dbReference type="InterPro" id="IPR001509">
    <property type="entry name" value="Epimerase_deHydtase"/>
</dbReference>
<dbReference type="PANTHER" id="PTHR43245:SF52">
    <property type="entry name" value="NAD-DEPENDENT EPIMERASE_DEHYDRATASE"/>
    <property type="match status" value="1"/>
</dbReference>
<sequence>MAEETGKKTAAPRVVLVTGASTFLGGHLVARLAANPDVEKVLAVDSRVPSKALLRRMGRAEFLRLDIRRPTIAKTIAAHEVDTVVHAATSIMDLAAHSAAIKEFNVVAAMQVCAACQRSPSVKRLVLRSTAMVYGASSKDPAFFSEGDRAVREPSSGYGRDLLDIEGYARGLARRRPDIDVTIARYQAILGPRIQTRMGAYLSAPIVPSVIGYQPRLQFLHEEDALGALEHLTLSGRPGTFNIAADGVITLTQAIRRAGRIELPVPSGLVTPITGVFADVRSARLRSTQMDFLTYGRVLDNTRMRTELGFEPRFTTGETVDDFIERGASDMVIRPQRWHDLEQRIVATAHQLL</sequence>
<dbReference type="InterPro" id="IPR036291">
    <property type="entry name" value="NAD(P)-bd_dom_sf"/>
</dbReference>
<protein>
    <submittedName>
        <fullName evidence="2">Putative nucleotide-sugar epimerase</fullName>
    </submittedName>
</protein>
<organism evidence="2 3">
    <name type="scientific">Gordonia araii NBRC 100433</name>
    <dbReference type="NCBI Taxonomy" id="1073574"/>
    <lineage>
        <taxon>Bacteria</taxon>
        <taxon>Bacillati</taxon>
        <taxon>Actinomycetota</taxon>
        <taxon>Actinomycetes</taxon>
        <taxon>Mycobacteriales</taxon>
        <taxon>Gordoniaceae</taxon>
        <taxon>Gordonia</taxon>
    </lineage>
</organism>
<evidence type="ECO:0000313" key="2">
    <source>
        <dbReference type="EMBL" id="GAB09671.1"/>
    </source>
</evidence>
<comment type="caution">
    <text evidence="2">The sequence shown here is derived from an EMBL/GenBank/DDBJ whole genome shotgun (WGS) entry which is preliminary data.</text>
</comment>
<feature type="domain" description="NAD-dependent epimerase/dehydratase" evidence="1">
    <location>
        <begin position="15"/>
        <end position="203"/>
    </location>
</feature>
<dbReference type="PANTHER" id="PTHR43245">
    <property type="entry name" value="BIFUNCTIONAL POLYMYXIN RESISTANCE PROTEIN ARNA"/>
    <property type="match status" value="1"/>
</dbReference>
<evidence type="ECO:0000259" key="1">
    <source>
        <dbReference type="Pfam" id="PF01370"/>
    </source>
</evidence>
<dbReference type="SUPFAM" id="SSF51735">
    <property type="entry name" value="NAD(P)-binding Rossmann-fold domains"/>
    <property type="match status" value="1"/>
</dbReference>
<dbReference type="STRING" id="1073574.GOARA_045_00250"/>
<dbReference type="RefSeq" id="WP_007321746.1">
    <property type="nucleotide sequence ID" value="NZ_BAEE01000045.1"/>
</dbReference>
<proteinExistence type="predicted"/>
<dbReference type="AlphaFoldDB" id="G7H1E6"/>
<dbReference type="OrthoDB" id="3205647at2"/>
<keyword evidence="3" id="KW-1185">Reference proteome</keyword>
<gene>
    <name evidence="2" type="ORF">GOARA_045_00250</name>
</gene>
<dbReference type="Gene3D" id="3.40.50.720">
    <property type="entry name" value="NAD(P)-binding Rossmann-like Domain"/>
    <property type="match status" value="1"/>
</dbReference>
<reference evidence="2 3" key="1">
    <citation type="submission" date="2011-11" db="EMBL/GenBank/DDBJ databases">
        <title>Whole genome shotgun sequence of Gordonia araii NBRC 100433.</title>
        <authorList>
            <person name="Yoshida Y."/>
            <person name="Hosoyama A."/>
            <person name="Tsuchikane K."/>
            <person name="Katsumata H."/>
            <person name="Yamazaki S."/>
            <person name="Fujita N."/>
        </authorList>
    </citation>
    <scope>NUCLEOTIDE SEQUENCE [LARGE SCALE GENOMIC DNA]</scope>
    <source>
        <strain evidence="2 3">NBRC 100433</strain>
    </source>
</reference>
<accession>G7H1E6</accession>
<dbReference type="Pfam" id="PF01370">
    <property type="entry name" value="Epimerase"/>
    <property type="match status" value="1"/>
</dbReference>